<evidence type="ECO:0000313" key="9">
    <source>
        <dbReference type="EMBL" id="TNC46869.1"/>
    </source>
</evidence>
<dbReference type="PROSITE" id="PS00063">
    <property type="entry name" value="ALDOKETO_REDUCTASE_3"/>
    <property type="match status" value="1"/>
</dbReference>
<comment type="similarity">
    <text evidence="1">Belongs to the aldo/keto reductase family.</text>
</comment>
<dbReference type="InterPro" id="IPR023210">
    <property type="entry name" value="NADP_OxRdtase_dom"/>
</dbReference>
<reference evidence="9 10" key="1">
    <citation type="submission" date="2019-06" db="EMBL/GenBank/DDBJ databases">
        <title>YIM 131921 draft genome.</title>
        <authorList>
            <person name="Jiang L."/>
        </authorList>
    </citation>
    <scope>NUCLEOTIDE SEQUENCE [LARGE SCALE GENOMIC DNA]</scope>
    <source>
        <strain evidence="9 10">YIM 131921</strain>
    </source>
</reference>
<evidence type="ECO:0000256" key="7">
    <source>
        <dbReference type="PIRSR" id="PIRSR000097-3"/>
    </source>
</evidence>
<dbReference type="OrthoDB" id="9768793at2"/>
<organism evidence="9 10">
    <name type="scientific">Rubellimicrobium rubrum</name>
    <dbReference type="NCBI Taxonomy" id="2585369"/>
    <lineage>
        <taxon>Bacteria</taxon>
        <taxon>Pseudomonadati</taxon>
        <taxon>Pseudomonadota</taxon>
        <taxon>Alphaproteobacteria</taxon>
        <taxon>Rhodobacterales</taxon>
        <taxon>Roseobacteraceae</taxon>
        <taxon>Rubellimicrobium</taxon>
    </lineage>
</organism>
<comment type="catalytic activity">
    <reaction evidence="4">
        <text>hydroxyacetone + NADP(+) = methylglyoxal + NADPH + H(+)</text>
        <dbReference type="Rhea" id="RHEA:27986"/>
        <dbReference type="ChEBI" id="CHEBI:15378"/>
        <dbReference type="ChEBI" id="CHEBI:17158"/>
        <dbReference type="ChEBI" id="CHEBI:27957"/>
        <dbReference type="ChEBI" id="CHEBI:57783"/>
        <dbReference type="ChEBI" id="CHEBI:58349"/>
    </reaction>
</comment>
<dbReference type="Pfam" id="PF00248">
    <property type="entry name" value="Aldo_ket_red"/>
    <property type="match status" value="1"/>
</dbReference>
<proteinExistence type="inferred from homology"/>
<feature type="active site" description="Proton donor" evidence="5">
    <location>
        <position position="52"/>
    </location>
</feature>
<accession>A0A5C4MR89</accession>
<name>A0A5C4MR89_9RHOB</name>
<keyword evidence="3" id="KW-0560">Oxidoreductase</keyword>
<dbReference type="InterPro" id="IPR036812">
    <property type="entry name" value="NAD(P)_OxRdtase_dom_sf"/>
</dbReference>
<sequence>MTPHVPALTLNDGRSIPQMGFGLWQVPAGRTAELVAEATEVGYRQFDGAALYGNEEGLGEGVRRCGLPREEVFVTTKIWNDRHGFDSTLRAAEESFARLGLDRLDLLLIHWPAPARNKYVETWKALIRLREEGRVTSIGVSNFAPEHLDRIVGETGVVPVLNQIELHPELPQATLRRKHAELGIVTQSWTPLGQSRTFDSQPVRRAAERTGATSAQVILAWHVALGCAVIPRSTKAERLAENLAALEIRLTPEEVADIERLENGHRTGPDPLTFS</sequence>
<dbReference type="SUPFAM" id="SSF51430">
    <property type="entry name" value="NAD(P)-linked oxidoreductase"/>
    <property type="match status" value="1"/>
</dbReference>
<evidence type="ECO:0000256" key="2">
    <source>
        <dbReference type="ARBA" id="ARBA00022857"/>
    </source>
</evidence>
<dbReference type="Proteomes" id="UP000305887">
    <property type="component" value="Unassembled WGS sequence"/>
</dbReference>
<keyword evidence="2" id="KW-0521">NADP</keyword>
<dbReference type="GO" id="GO:0016616">
    <property type="term" value="F:oxidoreductase activity, acting on the CH-OH group of donors, NAD or NADP as acceptor"/>
    <property type="evidence" value="ECO:0007669"/>
    <property type="project" value="UniProtKB-ARBA"/>
</dbReference>
<evidence type="ECO:0000256" key="4">
    <source>
        <dbReference type="ARBA" id="ARBA00049445"/>
    </source>
</evidence>
<evidence type="ECO:0000259" key="8">
    <source>
        <dbReference type="Pfam" id="PF00248"/>
    </source>
</evidence>
<dbReference type="EMBL" id="VDFU01000031">
    <property type="protein sequence ID" value="TNC46869.1"/>
    <property type="molecule type" value="Genomic_DNA"/>
</dbReference>
<dbReference type="RefSeq" id="WP_139078420.1">
    <property type="nucleotide sequence ID" value="NZ_VDFU01000031.1"/>
</dbReference>
<dbReference type="PANTHER" id="PTHR43827:SF3">
    <property type="entry name" value="NADP-DEPENDENT OXIDOREDUCTASE DOMAIN-CONTAINING PROTEIN"/>
    <property type="match status" value="1"/>
</dbReference>
<dbReference type="AlphaFoldDB" id="A0A5C4MR89"/>
<dbReference type="PANTHER" id="PTHR43827">
    <property type="entry name" value="2,5-DIKETO-D-GLUCONIC ACID REDUCTASE"/>
    <property type="match status" value="1"/>
</dbReference>
<keyword evidence="10" id="KW-1185">Reference proteome</keyword>
<dbReference type="Gene3D" id="3.20.20.100">
    <property type="entry name" value="NADP-dependent oxidoreductase domain"/>
    <property type="match status" value="1"/>
</dbReference>
<dbReference type="FunFam" id="3.20.20.100:FF:000002">
    <property type="entry name" value="2,5-diketo-D-gluconic acid reductase A"/>
    <property type="match status" value="1"/>
</dbReference>
<evidence type="ECO:0000256" key="6">
    <source>
        <dbReference type="PIRSR" id="PIRSR000097-2"/>
    </source>
</evidence>
<dbReference type="PIRSF" id="PIRSF000097">
    <property type="entry name" value="AKR"/>
    <property type="match status" value="1"/>
</dbReference>
<comment type="caution">
    <text evidence="9">The sequence shown here is derived from an EMBL/GenBank/DDBJ whole genome shotgun (WGS) entry which is preliminary data.</text>
</comment>
<evidence type="ECO:0000313" key="10">
    <source>
        <dbReference type="Proteomes" id="UP000305887"/>
    </source>
</evidence>
<evidence type="ECO:0000256" key="1">
    <source>
        <dbReference type="ARBA" id="ARBA00007905"/>
    </source>
</evidence>
<dbReference type="PRINTS" id="PR00069">
    <property type="entry name" value="ALDKETRDTASE"/>
</dbReference>
<feature type="site" description="Lowers pKa of active site Tyr" evidence="7">
    <location>
        <position position="77"/>
    </location>
</feature>
<evidence type="ECO:0000256" key="5">
    <source>
        <dbReference type="PIRSR" id="PIRSR000097-1"/>
    </source>
</evidence>
<feature type="binding site" evidence="6">
    <location>
        <position position="110"/>
    </location>
    <ligand>
        <name>substrate</name>
    </ligand>
</feature>
<evidence type="ECO:0000256" key="3">
    <source>
        <dbReference type="ARBA" id="ARBA00023002"/>
    </source>
</evidence>
<dbReference type="InterPro" id="IPR018170">
    <property type="entry name" value="Aldo/ket_reductase_CS"/>
</dbReference>
<feature type="domain" description="NADP-dependent oxidoreductase" evidence="8">
    <location>
        <begin position="19"/>
        <end position="261"/>
    </location>
</feature>
<gene>
    <name evidence="9" type="ORF">FHG66_17920</name>
</gene>
<dbReference type="InterPro" id="IPR020471">
    <property type="entry name" value="AKR"/>
</dbReference>
<protein>
    <submittedName>
        <fullName evidence="9">Aldo/keto reductase</fullName>
    </submittedName>
</protein>